<proteinExistence type="inferred from homology"/>
<gene>
    <name evidence="8" type="ORF">SteCoe_10635</name>
</gene>
<keyword evidence="5" id="KW-0833">Ubl conjugation pathway</keyword>
<feature type="domain" description="Anaphase-promoting complex subunit 5" evidence="7">
    <location>
        <begin position="208"/>
        <end position="283"/>
    </location>
</feature>
<accession>A0A1R2CF34</accession>
<comment type="similarity">
    <text evidence="1">Belongs to the APC5 family.</text>
</comment>
<evidence type="ECO:0000256" key="5">
    <source>
        <dbReference type="ARBA" id="ARBA00022786"/>
    </source>
</evidence>
<dbReference type="Proteomes" id="UP000187209">
    <property type="component" value="Unassembled WGS sequence"/>
</dbReference>
<dbReference type="PANTHER" id="PTHR12830:SF9">
    <property type="entry name" value="ANAPHASE-PROMOTING COMPLEX SUBUNIT 5"/>
    <property type="match status" value="1"/>
</dbReference>
<dbReference type="InterPro" id="IPR037679">
    <property type="entry name" value="Apc5"/>
</dbReference>
<protein>
    <recommendedName>
        <fullName evidence="2">Anaphase-promoting complex subunit 5</fullName>
    </recommendedName>
</protein>
<evidence type="ECO:0000313" key="8">
    <source>
        <dbReference type="EMBL" id="OMJ87629.1"/>
    </source>
</evidence>
<evidence type="ECO:0000256" key="6">
    <source>
        <dbReference type="ARBA" id="ARBA00023306"/>
    </source>
</evidence>
<evidence type="ECO:0000256" key="3">
    <source>
        <dbReference type="ARBA" id="ARBA00022618"/>
    </source>
</evidence>
<keyword evidence="4" id="KW-0498">Mitosis</keyword>
<keyword evidence="6" id="KW-0131">Cell cycle</keyword>
<dbReference type="InterPro" id="IPR026000">
    <property type="entry name" value="Apc5_dom"/>
</dbReference>
<keyword evidence="3" id="KW-0132">Cell division</keyword>
<dbReference type="PANTHER" id="PTHR12830">
    <property type="entry name" value="ANAPHASE-PROMOTING COMPLEX SUBUNIT 5"/>
    <property type="match status" value="1"/>
</dbReference>
<comment type="caution">
    <text evidence="8">The sequence shown here is derived from an EMBL/GenBank/DDBJ whole genome shotgun (WGS) entry which is preliminary data.</text>
</comment>
<dbReference type="GO" id="GO:0051301">
    <property type="term" value="P:cell division"/>
    <property type="evidence" value="ECO:0007669"/>
    <property type="project" value="UniProtKB-KW"/>
</dbReference>
<dbReference type="GO" id="GO:0045842">
    <property type="term" value="P:positive regulation of mitotic metaphase/anaphase transition"/>
    <property type="evidence" value="ECO:0007669"/>
    <property type="project" value="TreeGrafter"/>
</dbReference>
<dbReference type="GO" id="GO:0005680">
    <property type="term" value="C:anaphase-promoting complex"/>
    <property type="evidence" value="ECO:0007669"/>
    <property type="project" value="InterPro"/>
</dbReference>
<keyword evidence="9" id="KW-1185">Reference proteome</keyword>
<dbReference type="AlphaFoldDB" id="A0A1R2CF34"/>
<reference evidence="8 9" key="1">
    <citation type="submission" date="2016-11" db="EMBL/GenBank/DDBJ databases">
        <title>The macronuclear genome of Stentor coeruleus: a giant cell with tiny introns.</title>
        <authorList>
            <person name="Slabodnick M."/>
            <person name="Ruby J.G."/>
            <person name="Reiff S.B."/>
            <person name="Swart E.C."/>
            <person name="Gosai S."/>
            <person name="Prabakaran S."/>
            <person name="Witkowska E."/>
            <person name="Larue G.E."/>
            <person name="Fisher S."/>
            <person name="Freeman R.M."/>
            <person name="Gunawardena J."/>
            <person name="Chu W."/>
            <person name="Stover N.A."/>
            <person name="Gregory B.D."/>
            <person name="Nowacki M."/>
            <person name="Derisi J."/>
            <person name="Roy S.W."/>
            <person name="Marshall W.F."/>
            <person name="Sood P."/>
        </authorList>
    </citation>
    <scope>NUCLEOTIDE SEQUENCE [LARGE SCALE GENOMIC DNA]</scope>
    <source>
        <strain evidence="8">WM001</strain>
    </source>
</reference>
<evidence type="ECO:0000256" key="4">
    <source>
        <dbReference type="ARBA" id="ARBA00022776"/>
    </source>
</evidence>
<evidence type="ECO:0000256" key="1">
    <source>
        <dbReference type="ARBA" id="ARBA00007450"/>
    </source>
</evidence>
<evidence type="ECO:0000313" key="9">
    <source>
        <dbReference type="Proteomes" id="UP000187209"/>
    </source>
</evidence>
<dbReference type="GO" id="GO:0031145">
    <property type="term" value="P:anaphase-promoting complex-dependent catabolic process"/>
    <property type="evidence" value="ECO:0007669"/>
    <property type="project" value="TreeGrafter"/>
</dbReference>
<organism evidence="8 9">
    <name type="scientific">Stentor coeruleus</name>
    <dbReference type="NCBI Taxonomy" id="5963"/>
    <lineage>
        <taxon>Eukaryota</taxon>
        <taxon>Sar</taxon>
        <taxon>Alveolata</taxon>
        <taxon>Ciliophora</taxon>
        <taxon>Postciliodesmatophora</taxon>
        <taxon>Heterotrichea</taxon>
        <taxon>Heterotrichida</taxon>
        <taxon>Stentoridae</taxon>
        <taxon>Stentor</taxon>
    </lineage>
</organism>
<dbReference type="OrthoDB" id="291936at2759"/>
<dbReference type="EMBL" id="MPUH01000172">
    <property type="protein sequence ID" value="OMJ87629.1"/>
    <property type="molecule type" value="Genomic_DNA"/>
</dbReference>
<evidence type="ECO:0000256" key="2">
    <source>
        <dbReference type="ARBA" id="ARBA00016066"/>
    </source>
</evidence>
<dbReference type="Pfam" id="PF12862">
    <property type="entry name" value="ANAPC5"/>
    <property type="match status" value="1"/>
</dbReference>
<sequence>MELLEKNQELTPYKLCLCILLYEALTSSRITPSDRTNILQFIITHIQNNQGKEILYSSLIQELSEISTDNTKESPKQLLEIKLSSMVDFSDVLQLFIVKLNELKSDGEISSGSLEQGGILYLFLRKCFVSFARMGFEDLVSLAKKLEKYKDHKPLQVNSKIAASEIAGKLEELVLNESYEKLTQRIGELNVHSKYLLQGHLDAYYEKNSSVDNIHRYFDLVLDQQMPTKTTREKGLVVVQSSTHFASLHRVKIELQLGHLEAAVHLLVETIKRALSENDNLVILESTLLFMKIASMMGNYKQEQRISQKAVMHALKIENIHALIKSTLFFSQLHLLYTQPNSHQIFSEITPKIEIKNKPAMPIAKKLHLDEKVKTFNTLCDYTLLESLLSHEHEGLFKSLNFVQVTSWLNQGFDWSFSLYIDDLQNQFECTISEADFYLDLCRTISLHNRSKALDILHFINSKCKEKKCIMWDYTLYYIAHIKSLQLGEFLEAEHFEEQALKTQADEWEVRIMRLERYVQQKFLKSGFELANDLIEHFTIRGLNAKLCICRLLLSQIFVYSNEHFRALAELNKCLEIVKDFACLEVPVKIVLAETSLLAFESPLIALNLMNSVEEKIFNISSALYLGRFYKMKAKVLLALSAGIQEGNDGEAFRKAFFYMEQAEEEFLKDNCLWELREVYYLQARAYDKIGDYDARDFYAEKFCGVNKEINVNSKITYKKERPMSLDLILD</sequence>
<name>A0A1R2CF34_9CILI</name>
<evidence type="ECO:0000259" key="7">
    <source>
        <dbReference type="Pfam" id="PF12862"/>
    </source>
</evidence>
<dbReference type="GO" id="GO:0070979">
    <property type="term" value="P:protein K11-linked ubiquitination"/>
    <property type="evidence" value="ECO:0007669"/>
    <property type="project" value="TreeGrafter"/>
</dbReference>